<proteinExistence type="predicted"/>
<gene>
    <name evidence="1" type="ORF">SDC9_164169</name>
</gene>
<name>A0A645FT50_9ZZZZ</name>
<dbReference type="EMBL" id="VSSQ01063820">
    <property type="protein sequence ID" value="MPN16822.1"/>
    <property type="molecule type" value="Genomic_DNA"/>
</dbReference>
<organism evidence="1">
    <name type="scientific">bioreactor metagenome</name>
    <dbReference type="NCBI Taxonomy" id="1076179"/>
    <lineage>
        <taxon>unclassified sequences</taxon>
        <taxon>metagenomes</taxon>
        <taxon>ecological metagenomes</taxon>
    </lineage>
</organism>
<dbReference type="AlphaFoldDB" id="A0A645FT50"/>
<comment type="caution">
    <text evidence="1">The sequence shown here is derived from an EMBL/GenBank/DDBJ whole genome shotgun (WGS) entry which is preliminary data.</text>
</comment>
<evidence type="ECO:0000313" key="1">
    <source>
        <dbReference type="EMBL" id="MPN16822.1"/>
    </source>
</evidence>
<accession>A0A645FT50</accession>
<protein>
    <submittedName>
        <fullName evidence="1">Uncharacterized protein</fullName>
    </submittedName>
</protein>
<sequence length="191" mass="20347">MDHTAALGDTAHADGLSANGGLHRNFLTHRVGGHDGVSRSVRAFGAVSKALHELRHRILNDLHRQGLADDPRGGNQYVIRRNAQRLCHGGALRLGVFLALGRAGVGIAAVGDDRPGLAVGQMGFVDVDGGRLDHVLCKYRRRRAIHVGNDQSHVLFPCRVGLDAHVKSGCLKALCGADAAVNKFHCIPSLI</sequence>
<reference evidence="1" key="1">
    <citation type="submission" date="2019-08" db="EMBL/GenBank/DDBJ databases">
        <authorList>
            <person name="Kucharzyk K."/>
            <person name="Murdoch R.W."/>
            <person name="Higgins S."/>
            <person name="Loffler F."/>
        </authorList>
    </citation>
    <scope>NUCLEOTIDE SEQUENCE</scope>
</reference>